<dbReference type="Proteomes" id="UP000193689">
    <property type="component" value="Unassembled WGS sequence"/>
</dbReference>
<evidence type="ECO:0000313" key="4">
    <source>
        <dbReference type="Proteomes" id="UP000193689"/>
    </source>
</evidence>
<evidence type="ECO:0000259" key="2">
    <source>
        <dbReference type="Pfam" id="PF26061"/>
    </source>
</evidence>
<dbReference type="InParanoid" id="A0A1Y2DVK6"/>
<feature type="chain" id="PRO_5010996962" description="DUF8021 domain-containing protein" evidence="1">
    <location>
        <begin position="22"/>
        <end position="264"/>
    </location>
</feature>
<proteinExistence type="predicted"/>
<dbReference type="GeneID" id="63772392"/>
<comment type="caution">
    <text evidence="3">The sequence shown here is derived from an EMBL/GenBank/DDBJ whole genome shotgun (WGS) entry which is preliminary data.</text>
</comment>
<dbReference type="OrthoDB" id="3515051at2759"/>
<dbReference type="RefSeq" id="XP_040714940.1">
    <property type="nucleotide sequence ID" value="XM_040856180.1"/>
</dbReference>
<accession>A0A1Y2DVK6</accession>
<feature type="domain" description="DUF8021" evidence="2">
    <location>
        <begin position="157"/>
        <end position="259"/>
    </location>
</feature>
<evidence type="ECO:0000313" key="3">
    <source>
        <dbReference type="EMBL" id="ORY63283.1"/>
    </source>
</evidence>
<sequence length="264" mass="28410">MYYLLAPILLCLGFLATTSTADCPLASLTTASNTYTEAQAAGDPATVQALGASTLTYTENFNPSTLATGILSQPLKLDHNRSTHDTVNCATFTELIVTNEAHPYVIASQLSFDNSTATPTLNKIETIITDSNDWLFNATGTLYWASRETWTPIPEAQRDTRATIQAAADAYCDLFNDKSVVVPWGTPCARLEGGAYTGTGSATDRCDVGVPDGVPITNRRYVIDESFGTVDVFNTFAGNVPDSHEFRIEGGKIRYVHTLSVTGT</sequence>
<dbReference type="AlphaFoldDB" id="A0A1Y2DVK6"/>
<keyword evidence="4" id="KW-1185">Reference proteome</keyword>
<feature type="signal peptide" evidence="1">
    <location>
        <begin position="1"/>
        <end position="21"/>
    </location>
</feature>
<name>A0A1Y2DVK6_9PEZI</name>
<evidence type="ECO:0000256" key="1">
    <source>
        <dbReference type="SAM" id="SignalP"/>
    </source>
</evidence>
<reference evidence="3 4" key="1">
    <citation type="submission" date="2016-07" db="EMBL/GenBank/DDBJ databases">
        <title>Pervasive Adenine N6-methylation of Active Genes in Fungi.</title>
        <authorList>
            <consortium name="DOE Joint Genome Institute"/>
            <person name="Mondo S.J."/>
            <person name="Dannebaum R.O."/>
            <person name="Kuo R.C."/>
            <person name="Labutti K."/>
            <person name="Haridas S."/>
            <person name="Kuo A."/>
            <person name="Salamov A."/>
            <person name="Ahrendt S.R."/>
            <person name="Lipzen A."/>
            <person name="Sullivan W."/>
            <person name="Andreopoulos W.B."/>
            <person name="Clum A."/>
            <person name="Lindquist E."/>
            <person name="Daum C."/>
            <person name="Ramamoorthy G.K."/>
            <person name="Gryganskyi A."/>
            <person name="Culley D."/>
            <person name="Magnuson J.K."/>
            <person name="James T.Y."/>
            <person name="O'Malley M.A."/>
            <person name="Stajich J.E."/>
            <person name="Spatafora J.W."/>
            <person name="Visel A."/>
            <person name="Grigoriev I.V."/>
        </authorList>
    </citation>
    <scope>NUCLEOTIDE SEQUENCE [LARGE SCALE GENOMIC DNA]</scope>
    <source>
        <strain evidence="3 4">CBS 129021</strain>
    </source>
</reference>
<dbReference type="STRING" id="1141098.A0A1Y2DVK6"/>
<dbReference type="EMBL" id="MCFJ01000008">
    <property type="protein sequence ID" value="ORY63283.1"/>
    <property type="molecule type" value="Genomic_DNA"/>
</dbReference>
<dbReference type="InterPro" id="IPR058334">
    <property type="entry name" value="DUF8021"/>
</dbReference>
<organism evidence="3 4">
    <name type="scientific">Pseudomassariella vexata</name>
    <dbReference type="NCBI Taxonomy" id="1141098"/>
    <lineage>
        <taxon>Eukaryota</taxon>
        <taxon>Fungi</taxon>
        <taxon>Dikarya</taxon>
        <taxon>Ascomycota</taxon>
        <taxon>Pezizomycotina</taxon>
        <taxon>Sordariomycetes</taxon>
        <taxon>Xylariomycetidae</taxon>
        <taxon>Amphisphaeriales</taxon>
        <taxon>Pseudomassariaceae</taxon>
        <taxon>Pseudomassariella</taxon>
    </lineage>
</organism>
<dbReference type="Pfam" id="PF26061">
    <property type="entry name" value="DUF8021"/>
    <property type="match status" value="1"/>
</dbReference>
<gene>
    <name evidence="3" type="ORF">BCR38DRAFT_345425</name>
</gene>
<keyword evidence="1" id="KW-0732">Signal</keyword>
<protein>
    <recommendedName>
        <fullName evidence="2">DUF8021 domain-containing protein</fullName>
    </recommendedName>
</protein>